<dbReference type="CDD" id="cd00757">
    <property type="entry name" value="ThiF_MoeB_HesA_family"/>
    <property type="match status" value="1"/>
</dbReference>
<dbReference type="SUPFAM" id="SSF69572">
    <property type="entry name" value="Activating enzymes of the ubiquitin-like proteins"/>
    <property type="match status" value="1"/>
</dbReference>
<dbReference type="PANTHER" id="PTHR10953">
    <property type="entry name" value="UBIQUITIN-ACTIVATING ENZYME E1"/>
    <property type="match status" value="1"/>
</dbReference>
<feature type="domain" description="THIF-type NAD/FAD binding fold" evidence="1">
    <location>
        <begin position="6"/>
        <end position="241"/>
    </location>
</feature>
<dbReference type="PANTHER" id="PTHR10953:SF102">
    <property type="entry name" value="ADENYLYLTRANSFERASE AND SULFURTRANSFERASE MOCS3"/>
    <property type="match status" value="1"/>
</dbReference>
<dbReference type="InterPro" id="IPR035985">
    <property type="entry name" value="Ubiquitin-activating_enz"/>
</dbReference>
<evidence type="ECO:0000313" key="2">
    <source>
        <dbReference type="EMBL" id="PBB07019.1"/>
    </source>
</evidence>
<protein>
    <submittedName>
        <fullName evidence="2">Thiamine biosynthesis protein ThiF</fullName>
    </submittedName>
</protein>
<comment type="caution">
    <text evidence="2">The sequence shown here is derived from an EMBL/GenBank/DDBJ whole genome shotgun (WGS) entry which is preliminary data.</text>
</comment>
<sequence length="337" mass="37162">MSTDRYEKQVRFGAIGKSGQQKIREAEITIVGCGALGTTVAETLTRAGAGRIHLIDFDEVEWSNLQRQQLFTEEDAEKRRLKVEAARVRLEQINGEVDIKIWPHYTDGPFLHKVASSSDVIVDASDNFDTTYVINDVAHMLGVPWVYGSLSGSTSVQMTVIPGDNACFRCLYETLSGAKETCETAGALAPAVQITAARQTVDVFQLITGSKECGGIFKLEDIWSGEHQKIRTHGLKNVACPTCGSSPAYPSFHETGRVSVLCGRGAVHIHPPAHRKISLQEGEEMMRKMSIPYKRTGLFIQGELNGHRVLLFERGRMLIHGVSEPEEGKRLYASIFG</sequence>
<evidence type="ECO:0000259" key="1">
    <source>
        <dbReference type="Pfam" id="PF00899"/>
    </source>
</evidence>
<dbReference type="Proteomes" id="UP000217561">
    <property type="component" value="Unassembled WGS sequence"/>
</dbReference>
<keyword evidence="3" id="KW-1185">Reference proteome</keyword>
<dbReference type="EMBL" id="NSGH01000001">
    <property type="protein sequence ID" value="PBB07019.1"/>
    <property type="molecule type" value="Genomic_DNA"/>
</dbReference>
<proteinExistence type="predicted"/>
<gene>
    <name evidence="2" type="ORF">CKW00_00765</name>
</gene>
<accession>A0ABX4HUW6</accession>
<dbReference type="RefSeq" id="WP_095820934.1">
    <property type="nucleotide sequence ID" value="NZ_NSGH01000001.1"/>
</dbReference>
<evidence type="ECO:0000313" key="3">
    <source>
        <dbReference type="Proteomes" id="UP000217561"/>
    </source>
</evidence>
<dbReference type="InterPro" id="IPR000594">
    <property type="entry name" value="ThiF_NAD_FAD-bd"/>
</dbReference>
<dbReference type="InterPro" id="IPR045886">
    <property type="entry name" value="ThiF/MoeB/HesA"/>
</dbReference>
<reference evidence="2 3" key="1">
    <citation type="submission" date="2017-08" db="EMBL/GenBank/DDBJ databases">
        <title>Salimicrobium alkalisoli sp. nov., isolated from saline alkaline soil.</title>
        <authorList>
            <person name="Zhang G."/>
            <person name="Xiong Q."/>
        </authorList>
    </citation>
    <scope>NUCLEOTIDE SEQUENCE [LARGE SCALE GENOMIC DNA]</scope>
    <source>
        <strain evidence="2 3">WN024</strain>
    </source>
</reference>
<dbReference type="Pfam" id="PF00899">
    <property type="entry name" value="ThiF"/>
    <property type="match status" value="1"/>
</dbReference>
<organism evidence="2 3">
    <name type="scientific">Salimicrobium humidisoli</name>
    <dbReference type="NCBI Taxonomy" id="2029857"/>
    <lineage>
        <taxon>Bacteria</taxon>
        <taxon>Bacillati</taxon>
        <taxon>Bacillota</taxon>
        <taxon>Bacilli</taxon>
        <taxon>Bacillales</taxon>
        <taxon>Bacillaceae</taxon>
        <taxon>Salimicrobium</taxon>
    </lineage>
</organism>
<dbReference type="Gene3D" id="3.40.50.720">
    <property type="entry name" value="NAD(P)-binding Rossmann-like Domain"/>
    <property type="match status" value="1"/>
</dbReference>
<name>A0ABX4HUW6_9BACI</name>